<keyword evidence="8" id="KW-0133">Cell shape</keyword>
<feature type="compositionally biased region" description="Polar residues" evidence="14">
    <location>
        <begin position="1"/>
        <end position="15"/>
    </location>
</feature>
<evidence type="ECO:0000256" key="3">
    <source>
        <dbReference type="ARBA" id="ARBA00022645"/>
    </source>
</evidence>
<keyword evidence="15" id="KW-0812">Transmembrane</keyword>
<evidence type="ECO:0000256" key="14">
    <source>
        <dbReference type="SAM" id="MobiDB-lite"/>
    </source>
</evidence>
<dbReference type="Gene3D" id="1.10.3810.10">
    <property type="entry name" value="Biosynthetic peptidoglycan transglycosylase-like"/>
    <property type="match status" value="1"/>
</dbReference>
<comment type="catalytic activity">
    <reaction evidence="12">
        <text>Preferential cleavage: (Ac)2-L-Lys-D-Ala-|-D-Ala. Also transpeptidation of peptidyl-alanyl moieties that are N-acyl substituents of D-alanine.</text>
        <dbReference type="EC" id="3.4.16.4"/>
    </reaction>
</comment>
<dbReference type="Pfam" id="PF00912">
    <property type="entry name" value="Transgly"/>
    <property type="match status" value="1"/>
</dbReference>
<evidence type="ECO:0000313" key="18">
    <source>
        <dbReference type="Proteomes" id="UP000193834"/>
    </source>
</evidence>
<dbReference type="Proteomes" id="UP000193834">
    <property type="component" value="Unassembled WGS sequence"/>
</dbReference>
<dbReference type="GO" id="GO:0009252">
    <property type="term" value="P:peptidoglycan biosynthetic process"/>
    <property type="evidence" value="ECO:0007669"/>
    <property type="project" value="UniProtKB-KW"/>
</dbReference>
<keyword evidence="11" id="KW-0961">Cell wall biogenesis/degradation</keyword>
<dbReference type="RefSeq" id="WP_085496897.1">
    <property type="nucleotide sequence ID" value="NZ_FXAZ01000006.1"/>
</dbReference>
<evidence type="ECO:0000256" key="4">
    <source>
        <dbReference type="ARBA" id="ARBA00022670"/>
    </source>
</evidence>
<dbReference type="InterPro" id="IPR001264">
    <property type="entry name" value="Glyco_trans_51"/>
</dbReference>
<dbReference type="InterPro" id="IPR023346">
    <property type="entry name" value="Lysozyme-like_dom_sf"/>
</dbReference>
<keyword evidence="7" id="KW-0378">Hydrolase</keyword>
<evidence type="ECO:0000256" key="13">
    <source>
        <dbReference type="ARBA" id="ARBA00049902"/>
    </source>
</evidence>
<dbReference type="GO" id="GO:0008955">
    <property type="term" value="F:peptidoglycan glycosyltransferase activity"/>
    <property type="evidence" value="ECO:0007669"/>
    <property type="project" value="UniProtKB-EC"/>
</dbReference>
<dbReference type="EMBL" id="FXAZ01000006">
    <property type="protein sequence ID" value="SMG55082.1"/>
    <property type="molecule type" value="Genomic_DNA"/>
</dbReference>
<dbReference type="InterPro" id="IPR050396">
    <property type="entry name" value="Glycosyltr_51/Transpeptidase"/>
</dbReference>
<dbReference type="PANTHER" id="PTHR32282:SF33">
    <property type="entry name" value="PEPTIDOGLYCAN GLYCOSYLTRANSFERASE"/>
    <property type="match status" value="1"/>
</dbReference>
<feature type="domain" description="Glycosyl transferase family 51" evidence="16">
    <location>
        <begin position="130"/>
        <end position="298"/>
    </location>
</feature>
<keyword evidence="6" id="KW-0808">Transferase</keyword>
<keyword evidence="4" id="KW-0645">Protease</keyword>
<keyword evidence="15" id="KW-0472">Membrane</keyword>
<dbReference type="InterPro" id="IPR036950">
    <property type="entry name" value="PBP_transglycosylase"/>
</dbReference>
<feature type="compositionally biased region" description="Basic and acidic residues" evidence="14">
    <location>
        <begin position="37"/>
        <end position="69"/>
    </location>
</feature>
<dbReference type="OrthoDB" id="9766909at2"/>
<reference evidence="17 18" key="1">
    <citation type="submission" date="2017-04" db="EMBL/GenBank/DDBJ databases">
        <authorList>
            <person name="Afonso C.L."/>
            <person name="Miller P.J."/>
            <person name="Scott M.A."/>
            <person name="Spackman E."/>
            <person name="Goraichik I."/>
            <person name="Dimitrov K.M."/>
            <person name="Suarez D.L."/>
            <person name="Swayne D.E."/>
        </authorList>
    </citation>
    <scope>NUCLEOTIDE SEQUENCE [LARGE SCALE GENOMIC DNA]</scope>
    <source>
        <strain evidence="17 18">11</strain>
    </source>
</reference>
<accession>A0A1X7LPA5</accession>
<gene>
    <name evidence="17" type="ORF">SAMN06295960_3809</name>
</gene>
<protein>
    <submittedName>
        <fullName evidence="17">Penicillin-binding protein 1A/penicillin-binding protein 2A</fullName>
    </submittedName>
</protein>
<evidence type="ECO:0000256" key="12">
    <source>
        <dbReference type="ARBA" id="ARBA00034000"/>
    </source>
</evidence>
<sequence>MDTSSPNRQHHTVTASMLVPLQTKAKKAYRTSPVRHLGQEDARQHNESNEDLRQPAGQHAEHEENESPRSFRTISWKQAVISLLCIFILTPLIGYAGLTAAGSIWIDQAKLDALYASVNKDGVSPDGFPVIRVEHMPTYVSDSLLAIEDHRFYLHPGFDPIGLGRSVWVDLREGHKAQGGSTLTMQLARNLFLTQEKLFSRKLKEIAIAANMEWRYSKQDILNMYLNRVYFGHGKYGVEAAAQFYFHKTTALYGEQPTINLAESAMLMGLLKAPERYSPIKHPEKAKARQEVVLHRMHQLGWISQAELNEALKTPILVSSGSMGAASAAA</sequence>
<evidence type="ECO:0000256" key="2">
    <source>
        <dbReference type="ARBA" id="ARBA00007739"/>
    </source>
</evidence>
<evidence type="ECO:0000256" key="7">
    <source>
        <dbReference type="ARBA" id="ARBA00022801"/>
    </source>
</evidence>
<dbReference type="GO" id="GO:0008360">
    <property type="term" value="P:regulation of cell shape"/>
    <property type="evidence" value="ECO:0007669"/>
    <property type="project" value="UniProtKB-KW"/>
</dbReference>
<feature type="region of interest" description="Disordered" evidence="14">
    <location>
        <begin position="1"/>
        <end position="69"/>
    </location>
</feature>
<evidence type="ECO:0000256" key="8">
    <source>
        <dbReference type="ARBA" id="ARBA00022960"/>
    </source>
</evidence>
<keyword evidence="15" id="KW-1133">Transmembrane helix</keyword>
<dbReference type="GO" id="GO:0071555">
    <property type="term" value="P:cell wall organization"/>
    <property type="evidence" value="ECO:0007669"/>
    <property type="project" value="UniProtKB-KW"/>
</dbReference>
<evidence type="ECO:0000256" key="11">
    <source>
        <dbReference type="ARBA" id="ARBA00023316"/>
    </source>
</evidence>
<dbReference type="FunFam" id="1.10.3810.10:FF:000001">
    <property type="entry name" value="Penicillin-binding protein 1A"/>
    <property type="match status" value="1"/>
</dbReference>
<evidence type="ECO:0000256" key="10">
    <source>
        <dbReference type="ARBA" id="ARBA00023268"/>
    </source>
</evidence>
<evidence type="ECO:0000313" key="17">
    <source>
        <dbReference type="EMBL" id="SMG55082.1"/>
    </source>
</evidence>
<evidence type="ECO:0000256" key="9">
    <source>
        <dbReference type="ARBA" id="ARBA00022984"/>
    </source>
</evidence>
<dbReference type="PANTHER" id="PTHR32282">
    <property type="entry name" value="BINDING PROTEIN TRANSPEPTIDASE, PUTATIVE-RELATED"/>
    <property type="match status" value="1"/>
</dbReference>
<keyword evidence="9" id="KW-0573">Peptidoglycan synthesis</keyword>
<comment type="catalytic activity">
    <reaction evidence="13">
        <text>[GlcNAc-(1-&gt;4)-Mur2Ac(oyl-L-Ala-gamma-D-Glu-L-Lys-D-Ala-D-Ala)](n)-di-trans,octa-cis-undecaprenyl diphosphate + beta-D-GlcNAc-(1-&gt;4)-Mur2Ac(oyl-L-Ala-gamma-D-Glu-L-Lys-D-Ala-D-Ala)-di-trans,octa-cis-undecaprenyl diphosphate = [GlcNAc-(1-&gt;4)-Mur2Ac(oyl-L-Ala-gamma-D-Glu-L-Lys-D-Ala-D-Ala)](n+1)-di-trans,octa-cis-undecaprenyl diphosphate + di-trans,octa-cis-undecaprenyl diphosphate + H(+)</text>
        <dbReference type="Rhea" id="RHEA:23708"/>
        <dbReference type="Rhea" id="RHEA-COMP:9602"/>
        <dbReference type="Rhea" id="RHEA-COMP:9603"/>
        <dbReference type="ChEBI" id="CHEBI:15378"/>
        <dbReference type="ChEBI" id="CHEBI:58405"/>
        <dbReference type="ChEBI" id="CHEBI:60033"/>
        <dbReference type="ChEBI" id="CHEBI:78435"/>
        <dbReference type="EC" id="2.4.99.28"/>
    </reaction>
</comment>
<comment type="similarity">
    <text evidence="1">In the C-terminal section; belongs to the transpeptidase family.</text>
</comment>
<dbReference type="GO" id="GO:0009002">
    <property type="term" value="F:serine-type D-Ala-D-Ala carboxypeptidase activity"/>
    <property type="evidence" value="ECO:0007669"/>
    <property type="project" value="UniProtKB-EC"/>
</dbReference>
<feature type="transmembrane region" description="Helical" evidence="15">
    <location>
        <begin position="79"/>
        <end position="106"/>
    </location>
</feature>
<dbReference type="GO" id="GO:0006508">
    <property type="term" value="P:proteolysis"/>
    <property type="evidence" value="ECO:0007669"/>
    <property type="project" value="UniProtKB-KW"/>
</dbReference>
<keyword evidence="3" id="KW-0121">Carboxypeptidase</keyword>
<dbReference type="SUPFAM" id="SSF53955">
    <property type="entry name" value="Lysozyme-like"/>
    <property type="match status" value="1"/>
</dbReference>
<evidence type="ECO:0000259" key="16">
    <source>
        <dbReference type="Pfam" id="PF00912"/>
    </source>
</evidence>
<dbReference type="STRING" id="1852522.SAMN06295960_3809"/>
<evidence type="ECO:0000256" key="5">
    <source>
        <dbReference type="ARBA" id="ARBA00022676"/>
    </source>
</evidence>
<comment type="similarity">
    <text evidence="2">In the N-terminal section; belongs to the glycosyltransferase 51 family.</text>
</comment>
<proteinExistence type="inferred from homology"/>
<keyword evidence="18" id="KW-1185">Reference proteome</keyword>
<keyword evidence="10" id="KW-0511">Multifunctional enzyme</keyword>
<evidence type="ECO:0000256" key="15">
    <source>
        <dbReference type="SAM" id="Phobius"/>
    </source>
</evidence>
<organism evidence="17 18">
    <name type="scientific">Paenibacillus aquistagni</name>
    <dbReference type="NCBI Taxonomy" id="1852522"/>
    <lineage>
        <taxon>Bacteria</taxon>
        <taxon>Bacillati</taxon>
        <taxon>Bacillota</taxon>
        <taxon>Bacilli</taxon>
        <taxon>Bacillales</taxon>
        <taxon>Paenibacillaceae</taxon>
        <taxon>Paenibacillus</taxon>
    </lineage>
</organism>
<name>A0A1X7LPA5_9BACL</name>
<evidence type="ECO:0000256" key="1">
    <source>
        <dbReference type="ARBA" id="ARBA00007090"/>
    </source>
</evidence>
<dbReference type="AlphaFoldDB" id="A0A1X7LPA5"/>
<evidence type="ECO:0000256" key="6">
    <source>
        <dbReference type="ARBA" id="ARBA00022679"/>
    </source>
</evidence>
<keyword evidence="5" id="KW-0328">Glycosyltransferase</keyword>